<dbReference type="OrthoDB" id="10664045at2759"/>
<protein>
    <submittedName>
        <fullName evidence="1">Uncharacterized protein</fullName>
    </submittedName>
</protein>
<evidence type="ECO:0000313" key="2">
    <source>
        <dbReference type="Proteomes" id="UP000053780"/>
    </source>
</evidence>
<name>T0M9Q9_9MICR</name>
<dbReference type="Proteomes" id="UP000053780">
    <property type="component" value="Unassembled WGS sequence"/>
</dbReference>
<keyword evidence="2" id="KW-1185">Reference proteome</keyword>
<reference evidence="1 2" key="1">
    <citation type="journal article" date="2013" name="BMC Genomics">
        <title>Genome sequencing and comparative genomics of honey bee microsporidia, Nosema apis reveal novel insights into host-parasite interactions.</title>
        <authorList>
            <person name="Chen Yp."/>
            <person name="Pettis J.S."/>
            <person name="Zhao Y."/>
            <person name="Liu X."/>
            <person name="Tallon L.J."/>
            <person name="Sadzewicz L.D."/>
            <person name="Li R."/>
            <person name="Zheng H."/>
            <person name="Huang S."/>
            <person name="Zhang X."/>
            <person name="Hamilton M.C."/>
            <person name="Pernal S.F."/>
            <person name="Melathopoulos A.P."/>
            <person name="Yan X."/>
            <person name="Evans J.D."/>
        </authorList>
    </citation>
    <scope>NUCLEOTIDE SEQUENCE [LARGE SCALE GENOMIC DNA]</scope>
    <source>
        <strain evidence="1 2">BRL 01</strain>
    </source>
</reference>
<sequence>MRYRNIEVNRPIKIYNNKRELHPLSNVNKTIKSKTVVSSILEQHFRYGYLKRGYANLNSNRKRFKMPDNEIHKKETIKFEIPIPGQTNKFILEIEQINDISKVDILEWFKKFLKVKKGNNCSEENLQMIMSNLIINEDIDTDIFFKDYETIKEEFIKIKYPKSCLNLIVKKLNKIYQTYYVSIKEYLQELESCLNIYSVITKMSKAEYTRRIQEAFYNNIGNATKMQLNTLEQTNTLKTFITILQKQRKS</sequence>
<organism evidence="1 2">
    <name type="scientific">Vairimorpha apis BRL 01</name>
    <dbReference type="NCBI Taxonomy" id="1037528"/>
    <lineage>
        <taxon>Eukaryota</taxon>
        <taxon>Fungi</taxon>
        <taxon>Fungi incertae sedis</taxon>
        <taxon>Microsporidia</taxon>
        <taxon>Nosematidae</taxon>
        <taxon>Vairimorpha</taxon>
    </lineage>
</organism>
<dbReference type="VEuPathDB" id="MicrosporidiaDB:NAPIS_ORF02295"/>
<accession>T0M9Q9</accession>
<gene>
    <name evidence="1" type="ORF">NAPIS_ORF02295</name>
</gene>
<proteinExistence type="predicted"/>
<dbReference type="HOGENOM" id="CLU_1111669_0_0_1"/>
<dbReference type="EMBL" id="KE647329">
    <property type="protein sequence ID" value="EQB60141.1"/>
    <property type="molecule type" value="Genomic_DNA"/>
</dbReference>
<evidence type="ECO:0000313" key="1">
    <source>
        <dbReference type="EMBL" id="EQB60141.1"/>
    </source>
</evidence>
<dbReference type="AlphaFoldDB" id="T0M9Q9"/>